<keyword evidence="3" id="KW-1185">Reference proteome</keyword>
<evidence type="ECO:0000313" key="3">
    <source>
        <dbReference type="Proteomes" id="UP001519363"/>
    </source>
</evidence>
<proteinExistence type="predicted"/>
<protein>
    <submittedName>
        <fullName evidence="2">Uncharacterized protein</fullName>
    </submittedName>
</protein>
<comment type="caution">
    <text evidence="2">The sequence shown here is derived from an EMBL/GenBank/DDBJ whole genome shotgun (WGS) entry which is preliminary data.</text>
</comment>
<evidence type="ECO:0000313" key="2">
    <source>
        <dbReference type="EMBL" id="MBP2479116.1"/>
    </source>
</evidence>
<sequence length="212" mass="23233">MIPAGRTAVDLDGLAEVYGRSVHQLKRQQPWEEPGHPPTLTTGTPSKGHPRLWDRDQVRAYVAGEPVPALPSEEDPADLLDARESAELLGITRVTWNTYAKKDREADSGKPTRLLPAADAVVCGTEHWKRSTIQAHRQLRQERASAPRGGRPRGSADAVPQREAAEVVAGLLAEAEANGEELSYAEIGRRTGLAYSTVLKHAARYREQQPPE</sequence>
<feature type="region of interest" description="Disordered" evidence="1">
    <location>
        <begin position="139"/>
        <end position="162"/>
    </location>
</feature>
<gene>
    <name evidence="2" type="ORF">JOF53_007988</name>
</gene>
<accession>A0ABS5ARD5</accession>
<feature type="region of interest" description="Disordered" evidence="1">
    <location>
        <begin position="25"/>
        <end position="51"/>
    </location>
</feature>
<organism evidence="2 3">
    <name type="scientific">Crossiella equi</name>
    <dbReference type="NCBI Taxonomy" id="130796"/>
    <lineage>
        <taxon>Bacteria</taxon>
        <taxon>Bacillati</taxon>
        <taxon>Actinomycetota</taxon>
        <taxon>Actinomycetes</taxon>
        <taxon>Pseudonocardiales</taxon>
        <taxon>Pseudonocardiaceae</taxon>
        <taxon>Crossiella</taxon>
    </lineage>
</organism>
<dbReference type="Proteomes" id="UP001519363">
    <property type="component" value="Unassembled WGS sequence"/>
</dbReference>
<dbReference type="EMBL" id="JAGIOO010000001">
    <property type="protein sequence ID" value="MBP2479116.1"/>
    <property type="molecule type" value="Genomic_DNA"/>
</dbReference>
<name>A0ABS5ARD5_9PSEU</name>
<evidence type="ECO:0000256" key="1">
    <source>
        <dbReference type="SAM" id="MobiDB-lite"/>
    </source>
</evidence>
<feature type="compositionally biased region" description="Low complexity" evidence="1">
    <location>
        <begin position="146"/>
        <end position="156"/>
    </location>
</feature>
<dbReference type="RefSeq" id="WP_143343185.1">
    <property type="nucleotide sequence ID" value="NZ_JAGIOO010000001.1"/>
</dbReference>
<reference evidence="2 3" key="1">
    <citation type="submission" date="2021-03" db="EMBL/GenBank/DDBJ databases">
        <title>Sequencing the genomes of 1000 actinobacteria strains.</title>
        <authorList>
            <person name="Klenk H.-P."/>
        </authorList>
    </citation>
    <scope>NUCLEOTIDE SEQUENCE [LARGE SCALE GENOMIC DNA]</scope>
    <source>
        <strain evidence="2 3">DSM 44580</strain>
    </source>
</reference>